<proteinExistence type="predicted"/>
<dbReference type="Proteomes" id="UP000237000">
    <property type="component" value="Unassembled WGS sequence"/>
</dbReference>
<dbReference type="InParanoid" id="A0A2P5EED3"/>
<dbReference type="EMBL" id="JXTC01000171">
    <property type="protein sequence ID" value="PON83876.1"/>
    <property type="molecule type" value="Genomic_DNA"/>
</dbReference>
<evidence type="ECO:0000313" key="2">
    <source>
        <dbReference type="Proteomes" id="UP000237000"/>
    </source>
</evidence>
<name>A0A2P5EED3_TREOI</name>
<comment type="caution">
    <text evidence="1">The sequence shown here is derived from an EMBL/GenBank/DDBJ whole genome shotgun (WGS) entry which is preliminary data.</text>
</comment>
<evidence type="ECO:0000313" key="1">
    <source>
        <dbReference type="EMBL" id="PON83876.1"/>
    </source>
</evidence>
<protein>
    <recommendedName>
        <fullName evidence="3">Endonuclease/exonuclease/phosphatase</fullName>
    </recommendedName>
</protein>
<dbReference type="OrthoDB" id="10682825at2759"/>
<accession>A0A2P5EED3</accession>
<organism evidence="1 2">
    <name type="scientific">Trema orientale</name>
    <name type="common">Charcoal tree</name>
    <name type="synonym">Celtis orientalis</name>
    <dbReference type="NCBI Taxonomy" id="63057"/>
    <lineage>
        <taxon>Eukaryota</taxon>
        <taxon>Viridiplantae</taxon>
        <taxon>Streptophyta</taxon>
        <taxon>Embryophyta</taxon>
        <taxon>Tracheophyta</taxon>
        <taxon>Spermatophyta</taxon>
        <taxon>Magnoliopsida</taxon>
        <taxon>eudicotyledons</taxon>
        <taxon>Gunneridae</taxon>
        <taxon>Pentapetalae</taxon>
        <taxon>rosids</taxon>
        <taxon>fabids</taxon>
        <taxon>Rosales</taxon>
        <taxon>Cannabaceae</taxon>
        <taxon>Trema</taxon>
    </lineage>
</organism>
<gene>
    <name evidence="1" type="ORF">TorRG33x02_203160</name>
</gene>
<keyword evidence="2" id="KW-1185">Reference proteome</keyword>
<sequence length="101" mass="11095">MGQIIIELDFFGSCIVEGTSTAGRICLFWCKGTQLDIIHSSKTLIVAMIVDISIGYKWLLCCGHCLSSKAGKSSFWVATREVVQEFDGDSVIIGDFNKVIE</sequence>
<dbReference type="AlphaFoldDB" id="A0A2P5EED3"/>
<evidence type="ECO:0008006" key="3">
    <source>
        <dbReference type="Google" id="ProtNLM"/>
    </source>
</evidence>
<reference evidence="2" key="1">
    <citation type="submission" date="2016-06" db="EMBL/GenBank/DDBJ databases">
        <title>Parallel loss of symbiosis genes in relatives of nitrogen-fixing non-legume Parasponia.</title>
        <authorList>
            <person name="Van Velzen R."/>
            <person name="Holmer R."/>
            <person name="Bu F."/>
            <person name="Rutten L."/>
            <person name="Van Zeijl A."/>
            <person name="Liu W."/>
            <person name="Santuari L."/>
            <person name="Cao Q."/>
            <person name="Sharma T."/>
            <person name="Shen D."/>
            <person name="Roswanjaya Y."/>
            <person name="Wardhani T."/>
            <person name="Kalhor M.S."/>
            <person name="Jansen J."/>
            <person name="Van den Hoogen J."/>
            <person name="Gungor B."/>
            <person name="Hartog M."/>
            <person name="Hontelez J."/>
            <person name="Verver J."/>
            <person name="Yang W.-C."/>
            <person name="Schijlen E."/>
            <person name="Repin R."/>
            <person name="Schilthuizen M."/>
            <person name="Schranz E."/>
            <person name="Heidstra R."/>
            <person name="Miyata K."/>
            <person name="Fedorova E."/>
            <person name="Kohlen W."/>
            <person name="Bisseling T."/>
            <person name="Smit S."/>
            <person name="Geurts R."/>
        </authorList>
    </citation>
    <scope>NUCLEOTIDE SEQUENCE [LARGE SCALE GENOMIC DNA]</scope>
    <source>
        <strain evidence="2">cv. RG33-2</strain>
    </source>
</reference>